<evidence type="ECO:0000313" key="2">
    <source>
        <dbReference type="Proteomes" id="UP000250991"/>
    </source>
</evidence>
<gene>
    <name evidence="1" type="primary">ydcY</name>
    <name evidence="1" type="ORF">NCTC8009_04206</name>
</gene>
<dbReference type="STRING" id="585034.ECIAI1_1443"/>
<sequence>MSHLDEVIARVDAAIEESVIAHMNELLIALSDDAELSREDRYTQQQRCAHRYCSSRSQA</sequence>
<dbReference type="Pfam" id="PF10735">
    <property type="entry name" value="DUF2526"/>
    <property type="match status" value="1"/>
</dbReference>
<protein>
    <submittedName>
        <fullName evidence="1">Putative cytoplasmic protein</fullName>
    </submittedName>
</protein>
<dbReference type="InterPro" id="IPR019671">
    <property type="entry name" value="DUF2526"/>
</dbReference>
<evidence type="ECO:0000313" key="1">
    <source>
        <dbReference type="EMBL" id="SQD03708.1"/>
    </source>
</evidence>
<proteinExistence type="predicted"/>
<reference evidence="1 2" key="1">
    <citation type="submission" date="2018-06" db="EMBL/GenBank/DDBJ databases">
        <authorList>
            <consortium name="Pathogen Informatics"/>
            <person name="Doyle S."/>
        </authorList>
    </citation>
    <scope>NUCLEOTIDE SEQUENCE [LARGE SCALE GENOMIC DNA]</scope>
    <source>
        <strain evidence="1 2">NCTC8009</strain>
    </source>
</reference>
<accession>A0A2X3JHA2</accession>
<dbReference type="AlphaFoldDB" id="A0A2X3JHA2"/>
<organism evidence="1 2">
    <name type="scientific">Escherichia coli</name>
    <dbReference type="NCBI Taxonomy" id="562"/>
    <lineage>
        <taxon>Bacteria</taxon>
        <taxon>Pseudomonadati</taxon>
        <taxon>Pseudomonadota</taxon>
        <taxon>Gammaproteobacteria</taxon>
        <taxon>Enterobacterales</taxon>
        <taxon>Enterobacteriaceae</taxon>
        <taxon>Escherichia</taxon>
    </lineage>
</organism>
<name>A0A2X3JHA2_ECOLX</name>
<dbReference type="EMBL" id="UARW01000010">
    <property type="protein sequence ID" value="SQD03708.1"/>
    <property type="molecule type" value="Genomic_DNA"/>
</dbReference>
<dbReference type="Proteomes" id="UP000250991">
    <property type="component" value="Unassembled WGS sequence"/>
</dbReference>